<evidence type="ECO:0000313" key="15">
    <source>
        <dbReference type="Proteomes" id="UP001589793"/>
    </source>
</evidence>
<keyword evidence="7" id="KW-0067">ATP-binding</keyword>
<feature type="region of interest" description="Disordered" evidence="10">
    <location>
        <begin position="1"/>
        <end position="40"/>
    </location>
</feature>
<keyword evidence="6 14" id="KW-0418">Kinase</keyword>
<dbReference type="GO" id="GO:0016301">
    <property type="term" value="F:kinase activity"/>
    <property type="evidence" value="ECO:0007669"/>
    <property type="project" value="UniProtKB-KW"/>
</dbReference>
<dbReference type="Proteomes" id="UP001589793">
    <property type="component" value="Unassembled WGS sequence"/>
</dbReference>
<evidence type="ECO:0000256" key="4">
    <source>
        <dbReference type="ARBA" id="ARBA00022679"/>
    </source>
</evidence>
<evidence type="ECO:0000256" key="10">
    <source>
        <dbReference type="SAM" id="MobiDB-lite"/>
    </source>
</evidence>
<dbReference type="CDD" id="cd16917">
    <property type="entry name" value="HATPase_UhpB-NarQ-NarX-like"/>
    <property type="match status" value="1"/>
</dbReference>
<dbReference type="InterPro" id="IPR036890">
    <property type="entry name" value="HATPase_C_sf"/>
</dbReference>
<feature type="compositionally biased region" description="Pro residues" evidence="10">
    <location>
        <begin position="13"/>
        <end position="24"/>
    </location>
</feature>
<evidence type="ECO:0000256" key="2">
    <source>
        <dbReference type="ARBA" id="ARBA00012438"/>
    </source>
</evidence>
<feature type="transmembrane region" description="Helical" evidence="11">
    <location>
        <begin position="67"/>
        <end position="92"/>
    </location>
</feature>
<evidence type="ECO:0000313" key="14">
    <source>
        <dbReference type="EMBL" id="MFC0674100.1"/>
    </source>
</evidence>
<feature type="coiled-coil region" evidence="9">
    <location>
        <begin position="220"/>
        <end position="247"/>
    </location>
</feature>
<evidence type="ECO:0000256" key="6">
    <source>
        <dbReference type="ARBA" id="ARBA00022777"/>
    </source>
</evidence>
<evidence type="ECO:0000259" key="12">
    <source>
        <dbReference type="Pfam" id="PF02518"/>
    </source>
</evidence>
<dbReference type="RefSeq" id="WP_376980035.1">
    <property type="nucleotide sequence ID" value="NZ_JBHLSV010000009.1"/>
</dbReference>
<keyword evidence="9" id="KW-0175">Coiled coil</keyword>
<organism evidence="14 15">
    <name type="scientific">Brachybacterium hainanense</name>
    <dbReference type="NCBI Taxonomy" id="1541174"/>
    <lineage>
        <taxon>Bacteria</taxon>
        <taxon>Bacillati</taxon>
        <taxon>Actinomycetota</taxon>
        <taxon>Actinomycetes</taxon>
        <taxon>Micrococcales</taxon>
        <taxon>Dermabacteraceae</taxon>
        <taxon>Brachybacterium</taxon>
    </lineage>
</organism>
<evidence type="ECO:0000256" key="3">
    <source>
        <dbReference type="ARBA" id="ARBA00022553"/>
    </source>
</evidence>
<evidence type="ECO:0000256" key="11">
    <source>
        <dbReference type="SAM" id="Phobius"/>
    </source>
</evidence>
<dbReference type="InterPro" id="IPR011712">
    <property type="entry name" value="Sig_transdc_His_kin_sub3_dim/P"/>
</dbReference>
<keyword evidence="3" id="KW-0597">Phosphoprotein</keyword>
<keyword evidence="8" id="KW-0902">Two-component regulatory system</keyword>
<comment type="caution">
    <text evidence="14">The sequence shown here is derived from an EMBL/GenBank/DDBJ whole genome shotgun (WGS) entry which is preliminary data.</text>
</comment>
<gene>
    <name evidence="14" type="ORF">ACFFF6_09050</name>
</gene>
<keyword evidence="11" id="KW-1133">Transmembrane helix</keyword>
<keyword evidence="4" id="KW-0808">Transferase</keyword>
<dbReference type="Gene3D" id="1.20.5.1930">
    <property type="match status" value="1"/>
</dbReference>
<dbReference type="PANTHER" id="PTHR24421">
    <property type="entry name" value="NITRATE/NITRITE SENSOR PROTEIN NARX-RELATED"/>
    <property type="match status" value="1"/>
</dbReference>
<keyword evidence="11" id="KW-0812">Transmembrane</keyword>
<dbReference type="Pfam" id="PF02518">
    <property type="entry name" value="HATPase_c"/>
    <property type="match status" value="1"/>
</dbReference>
<dbReference type="InterPro" id="IPR050482">
    <property type="entry name" value="Sensor_HK_TwoCompSys"/>
</dbReference>
<keyword evidence="5" id="KW-0547">Nucleotide-binding</keyword>
<dbReference type="Pfam" id="PF07730">
    <property type="entry name" value="HisKA_3"/>
    <property type="match status" value="1"/>
</dbReference>
<evidence type="ECO:0000256" key="5">
    <source>
        <dbReference type="ARBA" id="ARBA00022741"/>
    </source>
</evidence>
<dbReference type="PANTHER" id="PTHR24421:SF10">
    <property type="entry name" value="NITRATE_NITRITE SENSOR PROTEIN NARQ"/>
    <property type="match status" value="1"/>
</dbReference>
<evidence type="ECO:0000256" key="9">
    <source>
        <dbReference type="SAM" id="Coils"/>
    </source>
</evidence>
<comment type="catalytic activity">
    <reaction evidence="1">
        <text>ATP + protein L-histidine = ADP + protein N-phospho-L-histidine.</text>
        <dbReference type="EC" id="2.7.13.3"/>
    </reaction>
</comment>
<feature type="domain" description="Signal transduction histidine kinase subgroup 3 dimerisation and phosphoacceptor" evidence="13">
    <location>
        <begin position="251"/>
        <end position="318"/>
    </location>
</feature>
<dbReference type="SUPFAM" id="SSF55874">
    <property type="entry name" value="ATPase domain of HSP90 chaperone/DNA topoisomerase II/histidine kinase"/>
    <property type="match status" value="1"/>
</dbReference>
<proteinExistence type="predicted"/>
<dbReference type="EMBL" id="JBHLSV010000009">
    <property type="protein sequence ID" value="MFC0674100.1"/>
    <property type="molecule type" value="Genomic_DNA"/>
</dbReference>
<reference evidence="14 15" key="1">
    <citation type="submission" date="2024-09" db="EMBL/GenBank/DDBJ databases">
        <authorList>
            <person name="Sun Q."/>
            <person name="Mori K."/>
        </authorList>
    </citation>
    <scope>NUCLEOTIDE SEQUENCE [LARGE SCALE GENOMIC DNA]</scope>
    <source>
        <strain evidence="14 15">CICC 10874</strain>
    </source>
</reference>
<evidence type="ECO:0000259" key="13">
    <source>
        <dbReference type="Pfam" id="PF07730"/>
    </source>
</evidence>
<dbReference type="InterPro" id="IPR003594">
    <property type="entry name" value="HATPase_dom"/>
</dbReference>
<dbReference type="Gene3D" id="3.30.565.10">
    <property type="entry name" value="Histidine kinase-like ATPase, C-terminal domain"/>
    <property type="match status" value="1"/>
</dbReference>
<dbReference type="EC" id="2.7.13.3" evidence="2"/>
<feature type="transmembrane region" description="Helical" evidence="11">
    <location>
        <begin position="193"/>
        <end position="214"/>
    </location>
</feature>
<keyword evidence="11" id="KW-0472">Membrane</keyword>
<evidence type="ECO:0000256" key="7">
    <source>
        <dbReference type="ARBA" id="ARBA00022840"/>
    </source>
</evidence>
<feature type="transmembrane region" description="Helical" evidence="11">
    <location>
        <begin position="44"/>
        <end position="61"/>
    </location>
</feature>
<feature type="compositionally biased region" description="Low complexity" evidence="10">
    <location>
        <begin position="1"/>
        <end position="12"/>
    </location>
</feature>
<name>A0ABV6RAU5_9MICO</name>
<accession>A0ABV6RAU5</accession>
<keyword evidence="15" id="KW-1185">Reference proteome</keyword>
<evidence type="ECO:0000256" key="1">
    <source>
        <dbReference type="ARBA" id="ARBA00000085"/>
    </source>
</evidence>
<evidence type="ECO:0000256" key="8">
    <source>
        <dbReference type="ARBA" id="ARBA00023012"/>
    </source>
</evidence>
<sequence>MTSHDSAPSPGAAAPPPSPPPVAADPPAAAEPSAPEPVRRRPHAIAAGSSVILWSLLSWTWGITSLVLVVTGFASLPALGSGLLLLIPWILLMRLAAVVERRRASAVHGIRVTVPARRRSQRTGIAGALHNLWLDLSSLSFWGAALHHHLTMLSALVVGSVALVALWTSWTAVDIFVRAGSVTIGRVHLDDGLLVVGAVCLLIAVGVIALGAILDRVLARAFLSRSEQELKEQVAELDQRRQGAVDAAAQERLRIERDLHDGVQPRLVALAMTLGIAKSKIATDPERAAELVGEAHSEAKGVITDLRQLARGIHPAVLTDRGLDPALSALAARSPIAVDLHTDLPQRMGRETEGVAYFVVSEALTNVAKHSGASRAAVQVRQQVSGLEILISDNGRGGAAVHRGGLATGQRTGLAGLTDRVRAAGGRLELSSPPGGGTSLHVVLPMPAPAPAPLKEEIR</sequence>
<feature type="domain" description="Histidine kinase/HSP90-like ATPase" evidence="12">
    <location>
        <begin position="357"/>
        <end position="447"/>
    </location>
</feature>
<feature type="transmembrane region" description="Helical" evidence="11">
    <location>
        <begin position="150"/>
        <end position="173"/>
    </location>
</feature>
<protein>
    <recommendedName>
        <fullName evidence="2">histidine kinase</fullName>
        <ecNumber evidence="2">2.7.13.3</ecNumber>
    </recommendedName>
</protein>